<keyword evidence="5" id="KW-0539">Nucleus</keyword>
<evidence type="ECO:0000256" key="3">
    <source>
        <dbReference type="ARBA" id="ARBA00022771"/>
    </source>
</evidence>
<dbReference type="InterPro" id="IPR037869">
    <property type="entry name" value="Spp1/CFP1"/>
</dbReference>
<evidence type="ECO:0000313" key="9">
    <source>
        <dbReference type="Proteomes" id="UP001159428"/>
    </source>
</evidence>
<keyword evidence="2" id="KW-0479">Metal-binding</keyword>
<comment type="subcellular location">
    <subcellularLocation>
        <location evidence="1">Nucleus</location>
    </subcellularLocation>
</comment>
<dbReference type="PANTHER" id="PTHR46174:SF1">
    <property type="entry name" value="CXXC-TYPE ZINC FINGER PROTEIN 1"/>
    <property type="match status" value="1"/>
</dbReference>
<comment type="caution">
    <text evidence="8">The sequence shown here is derived from an EMBL/GenBank/DDBJ whole genome shotgun (WGS) entry which is preliminary data.</text>
</comment>
<accession>A0AAU9X188</accession>
<dbReference type="InterPro" id="IPR019787">
    <property type="entry name" value="Znf_PHD-finger"/>
</dbReference>
<dbReference type="GO" id="GO:0008270">
    <property type="term" value="F:zinc ion binding"/>
    <property type="evidence" value="ECO:0007669"/>
    <property type="project" value="UniProtKB-KW"/>
</dbReference>
<dbReference type="InterPro" id="IPR011011">
    <property type="entry name" value="Znf_FYVE_PHD"/>
</dbReference>
<gene>
    <name evidence="8" type="ORF">PMEA_00014890</name>
</gene>
<keyword evidence="9" id="KW-1185">Reference proteome</keyword>
<dbReference type="EMBL" id="CALNXJ010000026">
    <property type="protein sequence ID" value="CAH3131910.1"/>
    <property type="molecule type" value="Genomic_DNA"/>
</dbReference>
<evidence type="ECO:0000256" key="2">
    <source>
        <dbReference type="ARBA" id="ARBA00022723"/>
    </source>
</evidence>
<dbReference type="Gene3D" id="3.30.40.10">
    <property type="entry name" value="Zinc/RING finger domain, C3HC4 (zinc finger)"/>
    <property type="match status" value="1"/>
</dbReference>
<reference evidence="8 9" key="1">
    <citation type="submission" date="2022-05" db="EMBL/GenBank/DDBJ databases">
        <authorList>
            <consortium name="Genoscope - CEA"/>
            <person name="William W."/>
        </authorList>
    </citation>
    <scope>NUCLEOTIDE SEQUENCE [LARGE SCALE GENOMIC DNA]</scope>
</reference>
<dbReference type="InterPro" id="IPR019786">
    <property type="entry name" value="Zinc_finger_PHD-type_CS"/>
</dbReference>
<dbReference type="SMART" id="SM00249">
    <property type="entry name" value="PHD"/>
    <property type="match status" value="1"/>
</dbReference>
<dbReference type="Pfam" id="PF00628">
    <property type="entry name" value="PHD"/>
    <property type="match status" value="1"/>
</dbReference>
<dbReference type="AlphaFoldDB" id="A0AAU9X188"/>
<dbReference type="InterPro" id="IPR001965">
    <property type="entry name" value="Znf_PHD"/>
</dbReference>
<dbReference type="PANTHER" id="PTHR46174">
    <property type="entry name" value="CXXC-TYPE ZINC FINGER PROTEIN 1"/>
    <property type="match status" value="1"/>
</dbReference>
<feature type="domain" description="Zinc finger PHD-type" evidence="7">
    <location>
        <begin position="49"/>
        <end position="95"/>
    </location>
</feature>
<feature type="compositionally biased region" description="Basic residues" evidence="6">
    <location>
        <begin position="21"/>
        <end position="31"/>
    </location>
</feature>
<dbReference type="Proteomes" id="UP001159428">
    <property type="component" value="Unassembled WGS sequence"/>
</dbReference>
<feature type="compositionally biased region" description="Basic and acidic residues" evidence="6">
    <location>
        <begin position="32"/>
        <end position="45"/>
    </location>
</feature>
<dbReference type="SUPFAM" id="SSF57903">
    <property type="entry name" value="FYVE/PHD zinc finger"/>
    <property type="match status" value="1"/>
</dbReference>
<keyword evidence="3" id="KW-0863">Zinc-finger</keyword>
<dbReference type="InterPro" id="IPR013083">
    <property type="entry name" value="Znf_RING/FYVE/PHD"/>
</dbReference>
<feature type="region of interest" description="Disordered" evidence="6">
    <location>
        <begin position="1"/>
        <end position="45"/>
    </location>
</feature>
<organism evidence="8 9">
    <name type="scientific">Pocillopora meandrina</name>
    <dbReference type="NCBI Taxonomy" id="46732"/>
    <lineage>
        <taxon>Eukaryota</taxon>
        <taxon>Metazoa</taxon>
        <taxon>Cnidaria</taxon>
        <taxon>Anthozoa</taxon>
        <taxon>Hexacorallia</taxon>
        <taxon>Scleractinia</taxon>
        <taxon>Astrocoeniina</taxon>
        <taxon>Pocilloporidae</taxon>
        <taxon>Pocillopora</taxon>
    </lineage>
</organism>
<dbReference type="PROSITE" id="PS01359">
    <property type="entry name" value="ZF_PHD_1"/>
    <property type="match status" value="1"/>
</dbReference>
<evidence type="ECO:0000256" key="6">
    <source>
        <dbReference type="SAM" id="MobiDB-lite"/>
    </source>
</evidence>
<evidence type="ECO:0000256" key="1">
    <source>
        <dbReference type="ARBA" id="ARBA00004123"/>
    </source>
</evidence>
<sequence length="96" mass="10974">MWLSKIQSRRKNAAAKNKQTAARKTKKKGKTNRNEQTDNTHTEDTDDVHCLCMQPWGNRFMIQCDVCGTWHHGSCVGVSEEDADAMPEYYCDMCST</sequence>
<dbReference type="GO" id="GO:0048188">
    <property type="term" value="C:Set1C/COMPASS complex"/>
    <property type="evidence" value="ECO:0007669"/>
    <property type="project" value="InterPro"/>
</dbReference>
<dbReference type="GO" id="GO:0045893">
    <property type="term" value="P:positive regulation of DNA-templated transcription"/>
    <property type="evidence" value="ECO:0007669"/>
    <property type="project" value="TreeGrafter"/>
</dbReference>
<evidence type="ECO:0000256" key="5">
    <source>
        <dbReference type="ARBA" id="ARBA00023242"/>
    </source>
</evidence>
<proteinExistence type="predicted"/>
<keyword evidence="4" id="KW-0862">Zinc</keyword>
<evidence type="ECO:0000256" key="4">
    <source>
        <dbReference type="ARBA" id="ARBA00022833"/>
    </source>
</evidence>
<evidence type="ECO:0000259" key="7">
    <source>
        <dbReference type="SMART" id="SM00249"/>
    </source>
</evidence>
<evidence type="ECO:0000313" key="8">
    <source>
        <dbReference type="EMBL" id="CAH3131910.1"/>
    </source>
</evidence>
<name>A0AAU9X188_9CNID</name>
<protein>
    <recommendedName>
        <fullName evidence="7">Zinc finger PHD-type domain-containing protein</fullName>
    </recommendedName>
</protein>